<dbReference type="RefSeq" id="WP_137607256.1">
    <property type="nucleotide sequence ID" value="NZ_BJDH01000004.1"/>
</dbReference>
<organism evidence="1 2">
    <name type="scientific">Lactiplantibacillus daoliensis</name>
    <dbReference type="NCBI Taxonomy" id="2559916"/>
    <lineage>
        <taxon>Bacteria</taxon>
        <taxon>Bacillati</taxon>
        <taxon>Bacillota</taxon>
        <taxon>Bacilli</taxon>
        <taxon>Lactobacillales</taxon>
        <taxon>Lactobacillaceae</taxon>
        <taxon>Lactiplantibacillus</taxon>
    </lineage>
</organism>
<sequence>MRTTEQLIATGQAAAAAGDWSAATSALEAAYQNDQNYELNLQLVTALCHTQNYTQASLLALEYETRYLESDQTADTLISCLCQSQQFIQARLSAQLRVQSAPAWLKTTQQRIFAAEQDAERTMAQTLTATMKQFYHLSELPVAAQIPRLTTAKHLTFAKYLTAAKFLLVDPFLHQLSRVEVLYTLKGLGVTDEVTFIWLDQTQLTLIPAKLPVMGADAVSEATQQELRRRLGQQDVALYESLQGLLSLQLMYLYPVPEKIVTDVQTWIDLLIASQTRELSPKLTVSEQKMLDNQQKIQELNLELVQ</sequence>
<name>A0ABW1ULW9_9LACO</name>
<accession>A0ABW1ULW9</accession>
<evidence type="ECO:0000313" key="1">
    <source>
        <dbReference type="EMBL" id="MFC6296093.1"/>
    </source>
</evidence>
<proteinExistence type="predicted"/>
<evidence type="ECO:0008006" key="3">
    <source>
        <dbReference type="Google" id="ProtNLM"/>
    </source>
</evidence>
<gene>
    <name evidence="1" type="ORF">ACFQH1_12845</name>
</gene>
<reference evidence="2" key="1">
    <citation type="journal article" date="2019" name="Int. J. Syst. Evol. Microbiol.">
        <title>The Global Catalogue of Microorganisms (GCM) 10K type strain sequencing project: providing services to taxonomists for standard genome sequencing and annotation.</title>
        <authorList>
            <consortium name="The Broad Institute Genomics Platform"/>
            <consortium name="The Broad Institute Genome Sequencing Center for Infectious Disease"/>
            <person name="Wu L."/>
            <person name="Ma J."/>
        </authorList>
    </citation>
    <scope>NUCLEOTIDE SEQUENCE [LARGE SCALE GENOMIC DNA]</scope>
    <source>
        <strain evidence="2">CCM 8934</strain>
    </source>
</reference>
<keyword evidence="2" id="KW-1185">Reference proteome</keyword>
<dbReference type="Proteomes" id="UP001596227">
    <property type="component" value="Unassembled WGS sequence"/>
</dbReference>
<protein>
    <recommendedName>
        <fullName evidence="3">TPR repeat-containing protein</fullName>
    </recommendedName>
</protein>
<comment type="caution">
    <text evidence="1">The sequence shown here is derived from an EMBL/GenBank/DDBJ whole genome shotgun (WGS) entry which is preliminary data.</text>
</comment>
<evidence type="ECO:0000313" key="2">
    <source>
        <dbReference type="Proteomes" id="UP001596227"/>
    </source>
</evidence>
<dbReference type="EMBL" id="JBHSSB010000032">
    <property type="protein sequence ID" value="MFC6296093.1"/>
    <property type="molecule type" value="Genomic_DNA"/>
</dbReference>